<name>A0A5N6L800_9ASTR</name>
<comment type="caution">
    <text evidence="1">The sequence shown here is derived from an EMBL/GenBank/DDBJ whole genome shotgun (WGS) entry which is preliminary data.</text>
</comment>
<gene>
    <name evidence="1" type="ORF">E3N88_46080</name>
</gene>
<reference evidence="1 2" key="1">
    <citation type="submission" date="2019-05" db="EMBL/GenBank/DDBJ databases">
        <title>Mikania micrantha, genome provides insights into the molecular mechanism of rapid growth.</title>
        <authorList>
            <person name="Liu B."/>
        </authorList>
    </citation>
    <scope>NUCLEOTIDE SEQUENCE [LARGE SCALE GENOMIC DNA]</scope>
    <source>
        <strain evidence="1">NLD-2019</strain>
        <tissue evidence="1">Leaf</tissue>
    </source>
</reference>
<organism evidence="1 2">
    <name type="scientific">Mikania micrantha</name>
    <name type="common">bitter vine</name>
    <dbReference type="NCBI Taxonomy" id="192012"/>
    <lineage>
        <taxon>Eukaryota</taxon>
        <taxon>Viridiplantae</taxon>
        <taxon>Streptophyta</taxon>
        <taxon>Embryophyta</taxon>
        <taxon>Tracheophyta</taxon>
        <taxon>Spermatophyta</taxon>
        <taxon>Magnoliopsida</taxon>
        <taxon>eudicotyledons</taxon>
        <taxon>Gunneridae</taxon>
        <taxon>Pentapetalae</taxon>
        <taxon>asterids</taxon>
        <taxon>campanulids</taxon>
        <taxon>Asterales</taxon>
        <taxon>Asteraceae</taxon>
        <taxon>Asteroideae</taxon>
        <taxon>Heliantheae alliance</taxon>
        <taxon>Eupatorieae</taxon>
        <taxon>Mikania</taxon>
    </lineage>
</organism>
<sequence>MESQEGKNSNLSDASSAKYDIQVGPALCASCAKNRFFFPVLKQLGRNRVLPGNHGFLSFRHWLLVEPLEWNEIRISGDLSSPLTRNRLSLCRRLLPNGIIGRLIPRSSKKTDSSYSFFSFRIGSSLAKCAYEHRISPVPENQIGRKDPEDSFEAA</sequence>
<dbReference type="AlphaFoldDB" id="A0A5N6L800"/>
<dbReference type="Proteomes" id="UP000326396">
    <property type="component" value="Unassembled WGS sequence"/>
</dbReference>
<protein>
    <submittedName>
        <fullName evidence="1">Uncharacterized protein</fullName>
    </submittedName>
</protein>
<accession>A0A5N6L800</accession>
<evidence type="ECO:0000313" key="1">
    <source>
        <dbReference type="EMBL" id="KAC9261800.1"/>
    </source>
</evidence>
<keyword evidence="2" id="KW-1185">Reference proteome</keyword>
<dbReference type="EMBL" id="SZYD01002678">
    <property type="protein sequence ID" value="KAC9261800.1"/>
    <property type="molecule type" value="Genomic_DNA"/>
</dbReference>
<proteinExistence type="predicted"/>
<evidence type="ECO:0000313" key="2">
    <source>
        <dbReference type="Proteomes" id="UP000326396"/>
    </source>
</evidence>
<dbReference type="OrthoDB" id="10475650at2759"/>